<sequence length="138" mass="14547">MGVDPIEQQREAGPRVVASGAEVAASAADDNPCVSCGACCATYRVSFYWAEAEVLGLPASLFEQLTPFYACMAGTNQPRSRCHALVGEIGGVVACSVYAQRPAACHEVLAGDDKCVAARQRHGLPLLPPRFALAERPL</sequence>
<reference evidence="1" key="1">
    <citation type="submission" date="2020-10" db="EMBL/GenBank/DDBJ databases">
        <title>Connecting structure to function with the recovery of over 1000 high-quality activated sludge metagenome-assembled genomes encoding full-length rRNA genes using long-read sequencing.</title>
        <authorList>
            <person name="Singleton C.M."/>
            <person name="Petriglieri F."/>
            <person name="Kristensen J.M."/>
            <person name="Kirkegaard R.H."/>
            <person name="Michaelsen T.Y."/>
            <person name="Andersen M.H."/>
            <person name="Karst S.M."/>
            <person name="Dueholm M.S."/>
            <person name="Nielsen P.H."/>
            <person name="Albertsen M."/>
        </authorList>
    </citation>
    <scope>NUCLEOTIDE SEQUENCE</scope>
    <source>
        <strain evidence="1">Hirt_18-Q3-R61-65_BATAC.395</strain>
    </source>
</reference>
<dbReference type="AlphaFoldDB" id="A0A9D7K1W0"/>
<gene>
    <name evidence="1" type="ORF">IPL58_03225</name>
</gene>
<dbReference type="InterPro" id="IPR005358">
    <property type="entry name" value="Puta_zinc/iron-chelating_dom"/>
</dbReference>
<evidence type="ECO:0000313" key="1">
    <source>
        <dbReference type="EMBL" id="MBK8523207.1"/>
    </source>
</evidence>
<dbReference type="Proteomes" id="UP000886689">
    <property type="component" value="Unassembled WGS sequence"/>
</dbReference>
<proteinExistence type="predicted"/>
<accession>A0A9D7K1W0</accession>
<organism evidence="1 2">
    <name type="scientific">Candidatus Proximibacter danicus</name>
    <dbReference type="NCBI Taxonomy" id="2954365"/>
    <lineage>
        <taxon>Bacteria</taxon>
        <taxon>Pseudomonadati</taxon>
        <taxon>Pseudomonadota</taxon>
        <taxon>Betaproteobacteria</taxon>
        <taxon>Candidatus Proximibacter</taxon>
    </lineage>
</organism>
<dbReference type="EMBL" id="JADJUC010000002">
    <property type="protein sequence ID" value="MBK8523207.1"/>
    <property type="molecule type" value="Genomic_DNA"/>
</dbReference>
<protein>
    <submittedName>
        <fullName evidence="1">YkgJ family cysteine cluster protein</fullName>
    </submittedName>
</protein>
<dbReference type="Pfam" id="PF03692">
    <property type="entry name" value="CxxCxxCC"/>
    <property type="match status" value="1"/>
</dbReference>
<comment type="caution">
    <text evidence="1">The sequence shown here is derived from an EMBL/GenBank/DDBJ whole genome shotgun (WGS) entry which is preliminary data.</text>
</comment>
<name>A0A9D7K1W0_9PROT</name>
<evidence type="ECO:0000313" key="2">
    <source>
        <dbReference type="Proteomes" id="UP000886689"/>
    </source>
</evidence>